<dbReference type="InterPro" id="IPR008590">
    <property type="entry name" value="TMEM_230/134"/>
</dbReference>
<keyword evidence="5 6" id="KW-0472">Membrane</keyword>
<dbReference type="GO" id="GO:0016020">
    <property type="term" value="C:membrane"/>
    <property type="evidence" value="ECO:0007669"/>
    <property type="project" value="UniProtKB-SubCell"/>
</dbReference>
<name>A0A1V9ZWM6_9STRA</name>
<comment type="caution">
    <text evidence="7">The sequence shown here is derived from an EMBL/GenBank/DDBJ whole genome shotgun (WGS) entry which is preliminary data.</text>
</comment>
<comment type="subcellular location">
    <subcellularLocation>
        <location evidence="1">Membrane</location>
        <topology evidence="1">Multi-pass membrane protein</topology>
    </subcellularLocation>
</comment>
<comment type="similarity">
    <text evidence="2">Belongs to the TMEM134/TMEM230 family.</text>
</comment>
<evidence type="ECO:0000256" key="5">
    <source>
        <dbReference type="ARBA" id="ARBA00023136"/>
    </source>
</evidence>
<dbReference type="OrthoDB" id="5597044at2759"/>
<evidence type="ECO:0000256" key="2">
    <source>
        <dbReference type="ARBA" id="ARBA00007743"/>
    </source>
</evidence>
<keyword evidence="3 6" id="KW-0812">Transmembrane</keyword>
<evidence type="ECO:0000256" key="6">
    <source>
        <dbReference type="SAM" id="Phobius"/>
    </source>
</evidence>
<dbReference type="Proteomes" id="UP000243217">
    <property type="component" value="Unassembled WGS sequence"/>
</dbReference>
<organism evidence="7 8">
    <name type="scientific">Thraustotheca clavata</name>
    <dbReference type="NCBI Taxonomy" id="74557"/>
    <lineage>
        <taxon>Eukaryota</taxon>
        <taxon>Sar</taxon>
        <taxon>Stramenopiles</taxon>
        <taxon>Oomycota</taxon>
        <taxon>Saprolegniomycetes</taxon>
        <taxon>Saprolegniales</taxon>
        <taxon>Achlyaceae</taxon>
        <taxon>Thraustotheca</taxon>
    </lineage>
</organism>
<accession>A0A1V9ZWM6</accession>
<evidence type="ECO:0000256" key="1">
    <source>
        <dbReference type="ARBA" id="ARBA00004141"/>
    </source>
</evidence>
<gene>
    <name evidence="7" type="ORF">THRCLA_21425</name>
</gene>
<evidence type="ECO:0000256" key="3">
    <source>
        <dbReference type="ARBA" id="ARBA00022692"/>
    </source>
</evidence>
<evidence type="ECO:0008006" key="9">
    <source>
        <dbReference type="Google" id="ProtNLM"/>
    </source>
</evidence>
<reference evidence="7 8" key="1">
    <citation type="journal article" date="2014" name="Genome Biol. Evol.">
        <title>The secreted proteins of Achlya hypogyna and Thraustotheca clavata identify the ancestral oomycete secretome and reveal gene acquisitions by horizontal gene transfer.</title>
        <authorList>
            <person name="Misner I."/>
            <person name="Blouin N."/>
            <person name="Leonard G."/>
            <person name="Richards T.A."/>
            <person name="Lane C.E."/>
        </authorList>
    </citation>
    <scope>NUCLEOTIDE SEQUENCE [LARGE SCALE GENOMIC DNA]</scope>
    <source>
        <strain evidence="7 8">ATCC 34112</strain>
    </source>
</reference>
<proteinExistence type="inferred from homology"/>
<feature type="transmembrane region" description="Helical" evidence="6">
    <location>
        <begin position="44"/>
        <end position="64"/>
    </location>
</feature>
<evidence type="ECO:0000313" key="8">
    <source>
        <dbReference type="Proteomes" id="UP000243217"/>
    </source>
</evidence>
<evidence type="ECO:0000256" key="4">
    <source>
        <dbReference type="ARBA" id="ARBA00022989"/>
    </source>
</evidence>
<sequence length="110" mass="12404">MNKEEVDLEKESTTHLTQVIDEEQQPRFWSRFHPDPRLPIKTTLAAIALVFVGIGLTLWGIVLAAEGQGFLHFVLGFVTLTPGTYACVQLFGAYRGWRGYAFENIPSYDT</sequence>
<protein>
    <recommendedName>
        <fullName evidence="9">Transmembrane protein 230</fullName>
    </recommendedName>
</protein>
<keyword evidence="4 6" id="KW-1133">Transmembrane helix</keyword>
<keyword evidence="8" id="KW-1185">Reference proteome</keyword>
<feature type="transmembrane region" description="Helical" evidence="6">
    <location>
        <begin position="70"/>
        <end position="88"/>
    </location>
</feature>
<evidence type="ECO:0000313" key="7">
    <source>
        <dbReference type="EMBL" id="OQS02415.1"/>
    </source>
</evidence>
<dbReference type="Pfam" id="PF05915">
    <property type="entry name" value="TMEM_230_134"/>
    <property type="match status" value="1"/>
</dbReference>
<dbReference type="AlphaFoldDB" id="A0A1V9ZWM6"/>
<dbReference type="EMBL" id="JNBS01001132">
    <property type="protein sequence ID" value="OQS02415.1"/>
    <property type="molecule type" value="Genomic_DNA"/>
</dbReference>